<dbReference type="Gene3D" id="3.40.50.1820">
    <property type="entry name" value="alpha/beta hydrolase"/>
    <property type="match status" value="1"/>
</dbReference>
<evidence type="ECO:0000313" key="6">
    <source>
        <dbReference type="Proteomes" id="UP001378592"/>
    </source>
</evidence>
<evidence type="ECO:0000259" key="4">
    <source>
        <dbReference type="Pfam" id="PF12146"/>
    </source>
</evidence>
<comment type="caution">
    <text evidence="5">The sequence shown here is derived from an EMBL/GenBank/DDBJ whole genome shotgun (WGS) entry which is preliminary data.</text>
</comment>
<reference evidence="5 6" key="1">
    <citation type="submission" date="2024-03" db="EMBL/GenBank/DDBJ databases">
        <title>The genome assembly and annotation of the cricket Gryllus longicercus Weissman &amp; Gray.</title>
        <authorList>
            <person name="Szrajer S."/>
            <person name="Gray D."/>
            <person name="Ylla G."/>
        </authorList>
    </citation>
    <scope>NUCLEOTIDE SEQUENCE [LARGE SCALE GENOMIC DNA]</scope>
    <source>
        <strain evidence="5">DAG 2021-001</strain>
        <tissue evidence="5">Whole body minus gut</tissue>
    </source>
</reference>
<accession>A0AAN9VK07</accession>
<dbReference type="InterPro" id="IPR022742">
    <property type="entry name" value="Hydrolase_4"/>
</dbReference>
<dbReference type="FunFam" id="3.40.50.1820:FF:000179">
    <property type="entry name" value="Lipase"/>
    <property type="match status" value="1"/>
</dbReference>
<evidence type="ECO:0000313" key="5">
    <source>
        <dbReference type="EMBL" id="KAK7863255.1"/>
    </source>
</evidence>
<keyword evidence="2" id="KW-0812">Transmembrane</keyword>
<organism evidence="5 6">
    <name type="scientific">Gryllus longicercus</name>
    <dbReference type="NCBI Taxonomy" id="2509291"/>
    <lineage>
        <taxon>Eukaryota</taxon>
        <taxon>Metazoa</taxon>
        <taxon>Ecdysozoa</taxon>
        <taxon>Arthropoda</taxon>
        <taxon>Hexapoda</taxon>
        <taxon>Insecta</taxon>
        <taxon>Pterygota</taxon>
        <taxon>Neoptera</taxon>
        <taxon>Polyneoptera</taxon>
        <taxon>Orthoptera</taxon>
        <taxon>Ensifera</taxon>
        <taxon>Gryllidea</taxon>
        <taxon>Grylloidea</taxon>
        <taxon>Gryllidae</taxon>
        <taxon>Gryllinae</taxon>
        <taxon>Gryllus</taxon>
    </lineage>
</organism>
<dbReference type="AlphaFoldDB" id="A0AAN9VK07"/>
<feature type="compositionally biased region" description="Basic and acidic residues" evidence="1">
    <location>
        <begin position="23"/>
        <end position="40"/>
    </location>
</feature>
<evidence type="ECO:0000256" key="2">
    <source>
        <dbReference type="SAM" id="Phobius"/>
    </source>
</evidence>
<dbReference type="GO" id="GO:0006629">
    <property type="term" value="P:lipid metabolic process"/>
    <property type="evidence" value="ECO:0007669"/>
    <property type="project" value="InterPro"/>
</dbReference>
<dbReference type="InterPro" id="IPR006693">
    <property type="entry name" value="AB_hydrolase_lipase"/>
</dbReference>
<dbReference type="Proteomes" id="UP001378592">
    <property type="component" value="Unassembled WGS sequence"/>
</dbReference>
<evidence type="ECO:0000256" key="1">
    <source>
        <dbReference type="SAM" id="MobiDB-lite"/>
    </source>
</evidence>
<keyword evidence="2" id="KW-1133">Transmembrane helix</keyword>
<protein>
    <submittedName>
        <fullName evidence="5">Uncharacterized protein</fullName>
    </submittedName>
</protein>
<name>A0AAN9VK07_9ORTH</name>
<dbReference type="Pfam" id="PF12146">
    <property type="entry name" value="Hydrolase_4"/>
    <property type="match status" value="1"/>
</dbReference>
<feature type="domain" description="Serine aminopeptidase S33" evidence="4">
    <location>
        <begin position="193"/>
        <end position="298"/>
    </location>
</feature>
<keyword evidence="6" id="KW-1185">Reference proteome</keyword>
<feature type="domain" description="Partial AB-hydrolase lipase" evidence="3">
    <location>
        <begin position="112"/>
        <end position="186"/>
    </location>
</feature>
<gene>
    <name evidence="5" type="ORF">R5R35_001464</name>
</gene>
<dbReference type="EMBL" id="JAZDUA010000236">
    <property type="protein sequence ID" value="KAK7863255.1"/>
    <property type="molecule type" value="Genomic_DNA"/>
</dbReference>
<dbReference type="Pfam" id="PF04083">
    <property type="entry name" value="Abhydro_lipase"/>
    <property type="match status" value="1"/>
</dbReference>
<dbReference type="InterPro" id="IPR029058">
    <property type="entry name" value="AB_hydrolase_fold"/>
</dbReference>
<sequence>MQTKHSHGHPSVSNHFSSVAKSGRAEFRAEAPGERVPGRSDRPVARMHALPAARVALVGLWLALALVGGAAAQPPPGLRPDVLGLLAGLRPAKAVVRAVKADAPDLFVELEERVRGWGYPFEAHTVRTEDGYLLTAHRIPRGRGGGGGGGGGETNAVGDGVAGTGARPPVILQHGMMACSEYFVLGGPDMAPALRLADAGYDVWMTNVRGNQFSKRHETLGRRDRRFWMFSWHEMGVYDIPAFIDYILNATQQAKLFHVGHSMGNSVFYVAMSMRPEYNAKIRLHVSLSPSIFFDGMKTGPFAVAVAYKNYLESVFNALPTYELLSKSDSMIVMVHLLCSEKAYFNKICAVAFSWLVGNLDLNNTTHLCLLFSRTGSSTSALVLLHFAQTIETGEFRQMDHGEKENLRRYGSPRPPAYPLANVTAPVLIFASAGDAIVTLEGVDRLVKILPNVVETKVIREKFFNHIDFVYHQRLNELVTEPALEVMARF</sequence>
<dbReference type="SUPFAM" id="SSF53474">
    <property type="entry name" value="alpha/beta-Hydrolases"/>
    <property type="match status" value="1"/>
</dbReference>
<keyword evidence="2" id="KW-0472">Membrane</keyword>
<feature type="region of interest" description="Disordered" evidence="1">
    <location>
        <begin position="1"/>
        <end position="40"/>
    </location>
</feature>
<proteinExistence type="predicted"/>
<feature type="transmembrane region" description="Helical" evidence="2">
    <location>
        <begin position="52"/>
        <end position="72"/>
    </location>
</feature>
<dbReference type="PANTHER" id="PTHR11005">
    <property type="entry name" value="LYSOSOMAL ACID LIPASE-RELATED"/>
    <property type="match status" value="1"/>
</dbReference>
<evidence type="ECO:0000259" key="3">
    <source>
        <dbReference type="Pfam" id="PF04083"/>
    </source>
</evidence>
<feature type="compositionally biased region" description="Polar residues" evidence="1">
    <location>
        <begin position="11"/>
        <end position="20"/>
    </location>
</feature>